<accession>A0A9Q1A766</accession>
<keyword evidence="1" id="KW-0812">Transmembrane</keyword>
<gene>
    <name evidence="2" type="ORF">OIU79_025323</name>
</gene>
<evidence type="ECO:0000256" key="1">
    <source>
        <dbReference type="SAM" id="Phobius"/>
    </source>
</evidence>
<comment type="caution">
    <text evidence="2">The sequence shown here is derived from an EMBL/GenBank/DDBJ whole genome shotgun (WGS) entry which is preliminary data.</text>
</comment>
<evidence type="ECO:0000313" key="2">
    <source>
        <dbReference type="EMBL" id="KAJ6760452.1"/>
    </source>
</evidence>
<dbReference type="EMBL" id="JAPFFK010000006">
    <property type="protein sequence ID" value="KAJ6760452.1"/>
    <property type="molecule type" value="Genomic_DNA"/>
</dbReference>
<name>A0A9Q1A766_SALPP</name>
<sequence>MGRREKGAFGKWGLGKEVKVVVEEKKKRMESAVRKRSGRVVVVVWGVMCIWCGGGGGGMTIMNYYDVCVAVRKAQQHQDNVAPFHQYRSICKVAGSLLQLCSRLFYKSCCV</sequence>
<keyword evidence="3" id="KW-1185">Reference proteome</keyword>
<dbReference type="AlphaFoldDB" id="A0A9Q1A766"/>
<keyword evidence="1" id="KW-0472">Membrane</keyword>
<reference evidence="2" key="1">
    <citation type="submission" date="2022-11" db="EMBL/GenBank/DDBJ databases">
        <authorList>
            <person name="Hyden B.L."/>
            <person name="Feng K."/>
            <person name="Yates T."/>
            <person name="Jawdy S."/>
            <person name="Smart L.B."/>
            <person name="Muchero W."/>
        </authorList>
    </citation>
    <scope>NUCLEOTIDE SEQUENCE</scope>
    <source>
        <tissue evidence="2">Shoot tip</tissue>
    </source>
</reference>
<proteinExistence type="predicted"/>
<reference evidence="2" key="2">
    <citation type="journal article" date="2023" name="Int. J. Mol. Sci.">
        <title>De Novo Assembly and Annotation of 11 Diverse Shrub Willow (Salix) Genomes Reveals Novel Gene Organization in Sex-Linked Regions.</title>
        <authorList>
            <person name="Hyden B."/>
            <person name="Feng K."/>
            <person name="Yates T.B."/>
            <person name="Jawdy S."/>
            <person name="Cereghino C."/>
            <person name="Smart L.B."/>
            <person name="Muchero W."/>
        </authorList>
    </citation>
    <scope>NUCLEOTIDE SEQUENCE</scope>
    <source>
        <tissue evidence="2">Shoot tip</tissue>
    </source>
</reference>
<keyword evidence="1" id="KW-1133">Transmembrane helix</keyword>
<feature type="transmembrane region" description="Helical" evidence="1">
    <location>
        <begin position="40"/>
        <end position="65"/>
    </location>
</feature>
<dbReference type="Proteomes" id="UP001151532">
    <property type="component" value="Chromosome 15Z"/>
</dbReference>
<protein>
    <submittedName>
        <fullName evidence="2">Uncharacterized protein</fullName>
    </submittedName>
</protein>
<evidence type="ECO:0000313" key="3">
    <source>
        <dbReference type="Proteomes" id="UP001151532"/>
    </source>
</evidence>
<organism evidence="2 3">
    <name type="scientific">Salix purpurea</name>
    <name type="common">Purple osier willow</name>
    <dbReference type="NCBI Taxonomy" id="77065"/>
    <lineage>
        <taxon>Eukaryota</taxon>
        <taxon>Viridiplantae</taxon>
        <taxon>Streptophyta</taxon>
        <taxon>Embryophyta</taxon>
        <taxon>Tracheophyta</taxon>
        <taxon>Spermatophyta</taxon>
        <taxon>Magnoliopsida</taxon>
        <taxon>eudicotyledons</taxon>
        <taxon>Gunneridae</taxon>
        <taxon>Pentapetalae</taxon>
        <taxon>rosids</taxon>
        <taxon>fabids</taxon>
        <taxon>Malpighiales</taxon>
        <taxon>Salicaceae</taxon>
        <taxon>Saliceae</taxon>
        <taxon>Salix</taxon>
    </lineage>
</organism>